<name>A0A834N8V7_VESGE</name>
<gene>
    <name evidence="2" type="ORF">HZH68_006890</name>
</gene>
<keyword evidence="3" id="KW-1185">Reference proteome</keyword>
<comment type="caution">
    <text evidence="2">The sequence shown here is derived from an EMBL/GenBank/DDBJ whole genome shotgun (WGS) entry which is preliminary data.</text>
</comment>
<evidence type="ECO:0000313" key="3">
    <source>
        <dbReference type="Proteomes" id="UP000617340"/>
    </source>
</evidence>
<dbReference type="AlphaFoldDB" id="A0A834N8V7"/>
<organism evidence="2 3">
    <name type="scientific">Vespula germanica</name>
    <name type="common">German yellow jacket</name>
    <name type="synonym">Paravespula germanica</name>
    <dbReference type="NCBI Taxonomy" id="30212"/>
    <lineage>
        <taxon>Eukaryota</taxon>
        <taxon>Metazoa</taxon>
        <taxon>Ecdysozoa</taxon>
        <taxon>Arthropoda</taxon>
        <taxon>Hexapoda</taxon>
        <taxon>Insecta</taxon>
        <taxon>Pterygota</taxon>
        <taxon>Neoptera</taxon>
        <taxon>Endopterygota</taxon>
        <taxon>Hymenoptera</taxon>
        <taxon>Apocrita</taxon>
        <taxon>Aculeata</taxon>
        <taxon>Vespoidea</taxon>
        <taxon>Vespidae</taxon>
        <taxon>Vespinae</taxon>
        <taxon>Vespula</taxon>
    </lineage>
</organism>
<sequence length="91" mass="10967">MEEKEEKEEVEEEEEEEEEEERHFDYYNHDELDFTELNLEEYVERIPSTVYANRVENISISQKFLGKPKVLTSAKSSLSDVKNQLHFFKAY</sequence>
<evidence type="ECO:0000313" key="2">
    <source>
        <dbReference type="EMBL" id="KAF7401070.1"/>
    </source>
</evidence>
<reference evidence="2" key="1">
    <citation type="journal article" date="2020" name="G3 (Bethesda)">
        <title>High-Quality Assemblies for Three Invasive Social Wasps from the &lt;i&gt;Vespula&lt;/i&gt; Genus.</title>
        <authorList>
            <person name="Harrop T.W.R."/>
            <person name="Guhlin J."/>
            <person name="McLaughlin G.M."/>
            <person name="Permina E."/>
            <person name="Stockwell P."/>
            <person name="Gilligan J."/>
            <person name="Le Lec M.F."/>
            <person name="Gruber M.A.M."/>
            <person name="Quinn O."/>
            <person name="Lovegrove M."/>
            <person name="Duncan E.J."/>
            <person name="Remnant E.J."/>
            <person name="Van Eeckhoven J."/>
            <person name="Graham B."/>
            <person name="Knapp R.A."/>
            <person name="Langford K.W."/>
            <person name="Kronenberg Z."/>
            <person name="Press M.O."/>
            <person name="Eacker S.M."/>
            <person name="Wilson-Rankin E.E."/>
            <person name="Purcell J."/>
            <person name="Lester P.J."/>
            <person name="Dearden P.K."/>
        </authorList>
    </citation>
    <scope>NUCLEOTIDE SEQUENCE</scope>
    <source>
        <strain evidence="2">Linc-1</strain>
    </source>
</reference>
<dbReference type="EMBL" id="JACSDZ010000006">
    <property type="protein sequence ID" value="KAF7401070.1"/>
    <property type="molecule type" value="Genomic_DNA"/>
</dbReference>
<protein>
    <submittedName>
        <fullName evidence="2">Uncharacterized protein</fullName>
    </submittedName>
</protein>
<feature type="region of interest" description="Disordered" evidence="1">
    <location>
        <begin position="1"/>
        <end position="22"/>
    </location>
</feature>
<evidence type="ECO:0000256" key="1">
    <source>
        <dbReference type="SAM" id="MobiDB-lite"/>
    </source>
</evidence>
<accession>A0A834N8V7</accession>
<dbReference type="Proteomes" id="UP000617340">
    <property type="component" value="Unassembled WGS sequence"/>
</dbReference>
<proteinExistence type="predicted"/>
<feature type="compositionally biased region" description="Acidic residues" evidence="1">
    <location>
        <begin position="1"/>
        <end position="20"/>
    </location>
</feature>